<keyword evidence="3 14" id="KW-0813">Transport</keyword>
<evidence type="ECO:0000256" key="15">
    <source>
        <dbReference type="RuleBase" id="RU003357"/>
    </source>
</evidence>
<protein>
    <submittedName>
        <fullName evidence="19">Ferrichrome-iron receptor Ferric hydroxamate uptake; Ferric hydroxamate receptor; Flags:</fullName>
    </submittedName>
</protein>
<evidence type="ECO:0000256" key="4">
    <source>
        <dbReference type="ARBA" id="ARBA00022452"/>
    </source>
</evidence>
<evidence type="ECO:0000256" key="6">
    <source>
        <dbReference type="ARBA" id="ARBA00022692"/>
    </source>
</evidence>
<dbReference type="NCBIfam" id="NF007465">
    <property type="entry name" value="PRK10044.1"/>
    <property type="match status" value="1"/>
</dbReference>
<keyword evidence="5" id="KW-0410">Iron transport</keyword>
<keyword evidence="4 14" id="KW-1134">Transmembrane beta strand</keyword>
<feature type="transmembrane region" description="Helical" evidence="16">
    <location>
        <begin position="20"/>
        <end position="41"/>
    </location>
</feature>
<dbReference type="GO" id="GO:0015891">
    <property type="term" value="P:siderophore transport"/>
    <property type="evidence" value="ECO:0007669"/>
    <property type="project" value="InterPro"/>
</dbReference>
<evidence type="ECO:0000256" key="9">
    <source>
        <dbReference type="ARBA" id="ARBA00023065"/>
    </source>
</evidence>
<reference evidence="19" key="1">
    <citation type="journal article" date="2011" name="J. Bacteriol.">
        <title>Genome Sequence of an Erwinia amylovora Strain with Pathogenicity Restricted to Rubus Plants.</title>
        <authorList>
            <person name="Powney R."/>
            <person name="Smits T.H."/>
            <person name="Sawbridge T."/>
            <person name="Frey B."/>
            <person name="Blom J."/>
            <person name="Frey J.E."/>
            <person name="Plummer K.M."/>
            <person name="Beer S.V."/>
            <person name="Luck J."/>
            <person name="Duffy B."/>
            <person name="Rodoni B."/>
        </authorList>
    </citation>
    <scope>NUCLEOTIDE SEQUENCE</scope>
    <source>
        <strain evidence="19">ATCC BAA-2158</strain>
    </source>
</reference>
<dbReference type="Pfam" id="PF07715">
    <property type="entry name" value="Plug"/>
    <property type="match status" value="1"/>
</dbReference>
<dbReference type="NCBIfam" id="TIGR01783">
    <property type="entry name" value="TonB-siderophor"/>
    <property type="match status" value="1"/>
</dbReference>
<evidence type="ECO:0000259" key="18">
    <source>
        <dbReference type="Pfam" id="PF07715"/>
    </source>
</evidence>
<evidence type="ECO:0000259" key="17">
    <source>
        <dbReference type="Pfam" id="PF00593"/>
    </source>
</evidence>
<dbReference type="PROSITE" id="PS52016">
    <property type="entry name" value="TONB_DEPENDENT_REC_3"/>
    <property type="match status" value="1"/>
</dbReference>
<comment type="subcellular location">
    <subcellularLocation>
        <location evidence="1 14">Cell outer membrane</location>
        <topology evidence="1 14">Multi-pass membrane protein</topology>
    </subcellularLocation>
</comment>
<keyword evidence="10 15" id="KW-0798">TonB box</keyword>
<evidence type="ECO:0000256" key="3">
    <source>
        <dbReference type="ARBA" id="ARBA00022448"/>
    </source>
</evidence>
<keyword evidence="9" id="KW-0406">Ion transport</keyword>
<evidence type="ECO:0000256" key="12">
    <source>
        <dbReference type="ARBA" id="ARBA00023170"/>
    </source>
</evidence>
<sequence>MPQQKLTPATGFSLRNALRFAYYPGVIRIIIVSFPIQQFFYQRKIMAITRTISSPFSFINPVKRPLSLLIALSLASGAAIAAEQTITVNANASSEAAESAWGPSATIAAKRSATGTKTDTPIEKNPQSVSVVTRQEMDIHQPASVKEALGYTPGVMVGNRGASSVIDALSIRGFSETNTNQYLNGLKLQADNYSEFAIDPYFLERAELLRGPVSVLYGKSNPGGVLAMVSKRPTTETQREVQFKMGSDNLFSTGFDFADALDDSGEFSYRLTGLARSADAQQQMNKEKRYTIAPSFSWQPDEKTNFTFLSYFQNEPETGYYGWLPREGTVVPITDANGNPHKLPTHFDEGEASNKIARNTKMVGYSVDHAVNDSWTVRQNLRYSRLRTHYLSIYGDGLNTVNNTINRGYARSQEQLNQFAVDTQAQAKFATGQWDHTLLAGVDYQRSRNDIDAIFGAAAPLDALNPQYGNDQPTALYSPYQYLNKQQQTGLYAQDQMEWDRWVLTLGGRYDYLMMSAFDRNGSEKKTHDQAFTWRGGLNYVFDNGIAPYFSYSESFIPNAGTTLTGDTFQPSRAKQYEAGVKFVPKDRPVVITGAVYQLTKNNNLMGDPTAPLFSVQGGEIRSRGVEFEAKAAVNANVNVTASYTYTDAKYTEDNYLRGKTPVQVPKHMASLWGDYTFNQTALSGLTLGTGLRYIGASKGLYRPNVGNIDNGDNQNQNFDVAGYTLVDAAVKYDLARFGLPGSSIGINVNNLFDREYVASCYREHACYWGAERQIVGTATFRF</sequence>
<keyword evidence="11 14" id="KW-0472">Membrane</keyword>
<keyword evidence="12 19" id="KW-0675">Receptor</keyword>
<dbReference type="CDD" id="cd01347">
    <property type="entry name" value="ligand_gated_channel"/>
    <property type="match status" value="1"/>
</dbReference>
<dbReference type="SUPFAM" id="SSF56935">
    <property type="entry name" value="Porins"/>
    <property type="match status" value="1"/>
</dbReference>
<name>E5B853_ERWAM</name>
<evidence type="ECO:0000256" key="5">
    <source>
        <dbReference type="ARBA" id="ARBA00022496"/>
    </source>
</evidence>
<evidence type="ECO:0000256" key="14">
    <source>
        <dbReference type="PROSITE-ProRule" id="PRU01360"/>
    </source>
</evidence>
<dbReference type="Gene3D" id="2.170.130.10">
    <property type="entry name" value="TonB-dependent receptor, plug domain"/>
    <property type="match status" value="1"/>
</dbReference>
<proteinExistence type="inferred from homology"/>
<evidence type="ECO:0000256" key="16">
    <source>
        <dbReference type="SAM" id="Phobius"/>
    </source>
</evidence>
<keyword evidence="8" id="KW-0408">Iron</keyword>
<keyword evidence="13 14" id="KW-0998">Cell outer membrane</keyword>
<evidence type="ECO:0000256" key="10">
    <source>
        <dbReference type="ARBA" id="ARBA00023077"/>
    </source>
</evidence>
<organism evidence="19">
    <name type="scientific">Erwinia amylovora ATCC BAA-2158</name>
    <dbReference type="NCBI Taxonomy" id="889211"/>
    <lineage>
        <taxon>Bacteria</taxon>
        <taxon>Pseudomonadati</taxon>
        <taxon>Pseudomonadota</taxon>
        <taxon>Gammaproteobacteria</taxon>
        <taxon>Enterobacterales</taxon>
        <taxon>Erwiniaceae</taxon>
        <taxon>Erwinia</taxon>
    </lineage>
</organism>
<accession>E5B853</accession>
<evidence type="ECO:0000313" key="19">
    <source>
        <dbReference type="EMBL" id="CBX81658.1"/>
    </source>
</evidence>
<dbReference type="GO" id="GO:0015344">
    <property type="term" value="F:siderophore uptake transmembrane transporter activity"/>
    <property type="evidence" value="ECO:0007669"/>
    <property type="project" value="TreeGrafter"/>
</dbReference>
<gene>
    <name evidence="19" type="primary">fhuA</name>
    <name evidence="19" type="ORF">EAIL5_2838</name>
</gene>
<keyword evidence="6 14" id="KW-0812">Transmembrane</keyword>
<dbReference type="InterPro" id="IPR037066">
    <property type="entry name" value="Plug_dom_sf"/>
</dbReference>
<evidence type="ECO:0000256" key="8">
    <source>
        <dbReference type="ARBA" id="ARBA00023004"/>
    </source>
</evidence>
<dbReference type="GO" id="GO:0038023">
    <property type="term" value="F:signaling receptor activity"/>
    <property type="evidence" value="ECO:0007669"/>
    <property type="project" value="InterPro"/>
</dbReference>
<dbReference type="PANTHER" id="PTHR32552:SF68">
    <property type="entry name" value="FERRICHROME OUTER MEMBRANE TRANSPORTER_PHAGE RECEPTOR"/>
    <property type="match status" value="1"/>
</dbReference>
<dbReference type="InterPro" id="IPR036942">
    <property type="entry name" value="Beta-barrel_TonB_sf"/>
</dbReference>
<evidence type="ECO:0000256" key="1">
    <source>
        <dbReference type="ARBA" id="ARBA00004571"/>
    </source>
</evidence>
<keyword evidence="7" id="KW-0732">Signal</keyword>
<keyword evidence="16" id="KW-1133">Transmembrane helix</keyword>
<dbReference type="Pfam" id="PF00593">
    <property type="entry name" value="TonB_dep_Rec_b-barrel"/>
    <property type="match status" value="1"/>
</dbReference>
<evidence type="ECO:0000256" key="2">
    <source>
        <dbReference type="ARBA" id="ARBA00009810"/>
    </source>
</evidence>
<dbReference type="PANTHER" id="PTHR32552">
    <property type="entry name" value="FERRICHROME IRON RECEPTOR-RELATED"/>
    <property type="match status" value="1"/>
</dbReference>
<dbReference type="InterPro" id="IPR039426">
    <property type="entry name" value="TonB-dep_rcpt-like"/>
</dbReference>
<feature type="domain" description="TonB-dependent receptor plug" evidence="18">
    <location>
        <begin position="122"/>
        <end position="225"/>
    </location>
</feature>
<evidence type="ECO:0000256" key="11">
    <source>
        <dbReference type="ARBA" id="ARBA00023136"/>
    </source>
</evidence>
<dbReference type="InterPro" id="IPR012910">
    <property type="entry name" value="Plug_dom"/>
</dbReference>
<dbReference type="Gene3D" id="2.40.170.20">
    <property type="entry name" value="TonB-dependent receptor, beta-barrel domain"/>
    <property type="match status" value="1"/>
</dbReference>
<comment type="similarity">
    <text evidence="2 14 15">Belongs to the TonB-dependent receptor family.</text>
</comment>
<dbReference type="InterPro" id="IPR000531">
    <property type="entry name" value="Beta-barrel_TonB"/>
</dbReference>
<evidence type="ECO:0000256" key="13">
    <source>
        <dbReference type="ARBA" id="ARBA00023237"/>
    </source>
</evidence>
<dbReference type="InterPro" id="IPR010105">
    <property type="entry name" value="TonB_sidphr_rcpt"/>
</dbReference>
<evidence type="ECO:0000256" key="7">
    <source>
        <dbReference type="ARBA" id="ARBA00022729"/>
    </source>
</evidence>
<feature type="domain" description="TonB-dependent receptor-like beta-barrel" evidence="17">
    <location>
        <begin position="298"/>
        <end position="752"/>
    </location>
</feature>
<dbReference type="GO" id="GO:0009279">
    <property type="term" value="C:cell outer membrane"/>
    <property type="evidence" value="ECO:0007669"/>
    <property type="project" value="UniProtKB-SubCell"/>
</dbReference>
<dbReference type="FunFam" id="2.170.130.10:FF:000001">
    <property type="entry name" value="Catecholate siderophore TonB-dependent receptor"/>
    <property type="match status" value="1"/>
</dbReference>
<dbReference type="AlphaFoldDB" id="E5B853"/>
<dbReference type="EMBL" id="FR719195">
    <property type="protein sequence ID" value="CBX81658.1"/>
    <property type="molecule type" value="Genomic_DNA"/>
</dbReference>